<dbReference type="GO" id="GO:0003677">
    <property type="term" value="F:DNA binding"/>
    <property type="evidence" value="ECO:0007669"/>
    <property type="project" value="UniProtKB-KW"/>
</dbReference>
<dbReference type="PANTHER" id="PTHR36206:SF4">
    <property type="entry name" value="HYPOTHETICAL CONSERVED PROTEIN (EUROFUNG)-RELATED"/>
    <property type="match status" value="1"/>
</dbReference>
<feature type="compositionally biased region" description="Basic residues" evidence="7">
    <location>
        <begin position="16"/>
        <end position="26"/>
    </location>
</feature>
<dbReference type="GeneID" id="39577563"/>
<evidence type="ECO:0000256" key="2">
    <source>
        <dbReference type="ARBA" id="ARBA00022833"/>
    </source>
</evidence>
<organism evidence="8 9">
    <name type="scientific">Sodiomyces alkalinus (strain CBS 110278 / VKM F-3762 / F11)</name>
    <name type="common">Alkaliphilic filamentous fungus</name>
    <dbReference type="NCBI Taxonomy" id="1314773"/>
    <lineage>
        <taxon>Eukaryota</taxon>
        <taxon>Fungi</taxon>
        <taxon>Dikarya</taxon>
        <taxon>Ascomycota</taxon>
        <taxon>Pezizomycotina</taxon>
        <taxon>Sordariomycetes</taxon>
        <taxon>Hypocreomycetidae</taxon>
        <taxon>Glomerellales</taxon>
        <taxon>Plectosphaerellaceae</taxon>
        <taxon>Sodiomyces</taxon>
    </lineage>
</organism>
<dbReference type="STRING" id="1314773.A0A3N2Q4R0"/>
<dbReference type="GO" id="GO:0046872">
    <property type="term" value="F:metal ion binding"/>
    <property type="evidence" value="ECO:0007669"/>
    <property type="project" value="UniProtKB-KW"/>
</dbReference>
<dbReference type="InterPro" id="IPR021858">
    <property type="entry name" value="Fun_TF"/>
</dbReference>
<evidence type="ECO:0008006" key="10">
    <source>
        <dbReference type="Google" id="ProtNLM"/>
    </source>
</evidence>
<dbReference type="EMBL" id="ML119052">
    <property type="protein sequence ID" value="ROT41687.1"/>
    <property type="molecule type" value="Genomic_DNA"/>
</dbReference>
<sequence length="596" mass="66642">MNCVRTRGICEGYVIKPRKPRSKPGRKQPSTADDATLVHSQQSRRAKSPTVIMLEPDLNSTDFADDLSVMYFDEFLQFLRVSLSSRGALNSKLWKTTMPQMTRTNTTLRHAAMAIGALSRAFGSAGDGSDVKADELVHLARLERSPHYNNAVVHYCRALRLQSQAPDGLVLQDTIFLSVLFIAFEVMRGDQRSALRHINHGMALFFSILMGGGVGDKHPLTSLAAAPRALLGEVAEIYSLLGSQSRTVLDGRVGGSLPLQEVTTGLMRKGQSLEMLNLYMMQLPRSLASIDSIPKVFADVGVAEEYWAAIQRRGAQLGPLVMDLVYESGILESEDDDEVDALFADFLRNQTLMEFCDESARLAEEWDAAFQPLYMQALMEGKQDREKYMQALQLRLSHLLVQAFGCLVQYTDHEAMATLTPLCREIVSVAEVILRTSQEEFTSAAHRTGVDGGVTWPLGLVSLHCRDPLVREEAIRVLRQYPRRDGLWDTRLFAAVAERNRDLERANAVEGTGEEQWRRLWRREHVFEEAGSRIVFRFLEKDEISGQWLVVEEAADLTADLEVVGWKRQPLTGKGRFLLSNILPVNGSSTRSNNAA</sequence>
<keyword evidence="1" id="KW-0479">Metal-binding</keyword>
<keyword evidence="4" id="KW-0238">DNA-binding</keyword>
<evidence type="ECO:0000256" key="6">
    <source>
        <dbReference type="ARBA" id="ARBA00023242"/>
    </source>
</evidence>
<keyword evidence="2" id="KW-0862">Zinc</keyword>
<dbReference type="InterPro" id="IPR052360">
    <property type="entry name" value="Transcr_Regulatory_Proteins"/>
</dbReference>
<protein>
    <recommendedName>
        <fullName evidence="10">C6 zinc finger domain-containing protein</fullName>
    </recommendedName>
</protein>
<dbReference type="OrthoDB" id="3598904at2759"/>
<gene>
    <name evidence="8" type="ORF">SODALDRAFT_308628</name>
</gene>
<dbReference type="Pfam" id="PF11951">
    <property type="entry name" value="Fungal_trans_2"/>
    <property type="match status" value="1"/>
</dbReference>
<keyword evidence="9" id="KW-1185">Reference proteome</keyword>
<keyword evidence="3" id="KW-0805">Transcription regulation</keyword>
<keyword evidence="6" id="KW-0539">Nucleus</keyword>
<name>A0A3N2Q4R0_SODAK</name>
<feature type="compositionally biased region" description="Polar residues" evidence="7">
    <location>
        <begin position="30"/>
        <end position="41"/>
    </location>
</feature>
<feature type="region of interest" description="Disordered" evidence="7">
    <location>
        <begin position="16"/>
        <end position="48"/>
    </location>
</feature>
<reference evidence="8 9" key="1">
    <citation type="journal article" date="2018" name="Mol. Ecol.">
        <title>The obligate alkalophilic soda-lake fungus Sodiomyces alkalinus has shifted to a protein diet.</title>
        <authorList>
            <person name="Grum-Grzhimaylo A.A."/>
            <person name="Falkoski D.L."/>
            <person name="van den Heuvel J."/>
            <person name="Valero-Jimenez C.A."/>
            <person name="Min B."/>
            <person name="Choi I.G."/>
            <person name="Lipzen A."/>
            <person name="Daum C.G."/>
            <person name="Aanen D.K."/>
            <person name="Tsang A."/>
            <person name="Henrissat B."/>
            <person name="Bilanenko E.N."/>
            <person name="de Vries R.P."/>
            <person name="van Kan J.A.L."/>
            <person name="Grigoriev I.V."/>
            <person name="Debets A.J.M."/>
        </authorList>
    </citation>
    <scope>NUCLEOTIDE SEQUENCE [LARGE SCALE GENOMIC DNA]</scope>
    <source>
        <strain evidence="8 9">F11</strain>
    </source>
</reference>
<dbReference type="PANTHER" id="PTHR36206">
    <property type="entry name" value="ASPERCRYPTIN BIOSYNTHESIS CLUSTER-SPECIFIC TRANSCRIPTION REGULATOR ATNN-RELATED"/>
    <property type="match status" value="1"/>
</dbReference>
<evidence type="ECO:0000256" key="5">
    <source>
        <dbReference type="ARBA" id="ARBA00023163"/>
    </source>
</evidence>
<dbReference type="RefSeq" id="XP_028469493.1">
    <property type="nucleotide sequence ID" value="XM_028609085.1"/>
</dbReference>
<proteinExistence type="predicted"/>
<evidence type="ECO:0000256" key="1">
    <source>
        <dbReference type="ARBA" id="ARBA00022723"/>
    </source>
</evidence>
<evidence type="ECO:0000256" key="4">
    <source>
        <dbReference type="ARBA" id="ARBA00023125"/>
    </source>
</evidence>
<evidence type="ECO:0000313" key="9">
    <source>
        <dbReference type="Proteomes" id="UP000272025"/>
    </source>
</evidence>
<evidence type="ECO:0000313" key="8">
    <source>
        <dbReference type="EMBL" id="ROT41687.1"/>
    </source>
</evidence>
<accession>A0A3N2Q4R0</accession>
<dbReference type="AlphaFoldDB" id="A0A3N2Q4R0"/>
<evidence type="ECO:0000256" key="7">
    <source>
        <dbReference type="SAM" id="MobiDB-lite"/>
    </source>
</evidence>
<dbReference type="Proteomes" id="UP000272025">
    <property type="component" value="Unassembled WGS sequence"/>
</dbReference>
<keyword evidence="5" id="KW-0804">Transcription</keyword>
<evidence type="ECO:0000256" key="3">
    <source>
        <dbReference type="ARBA" id="ARBA00023015"/>
    </source>
</evidence>